<sequence>MLKFKIFEIPEEQSEKTFELGSDELDLGELAFRGGMVHIEFYRTLHFVRTQFTVDAKVELICDRSLEAFDYEVHQDYEVLFKAEQVEESADENGAVRNYDHASKQIDLEQDVRDTILLNLPTKKLHPRFLDEDGNPKEVLNEQFGDIPEDEEDQIDPRWEKLKELKEQR</sequence>
<reference evidence="2" key="1">
    <citation type="journal article" date="2019" name="Int. J. Syst. Evol. Microbiol.">
        <title>The Global Catalogue of Microorganisms (GCM) 10K type strain sequencing project: providing services to taxonomists for standard genome sequencing and annotation.</title>
        <authorList>
            <consortium name="The Broad Institute Genomics Platform"/>
            <consortium name="The Broad Institute Genome Sequencing Center for Infectious Disease"/>
            <person name="Wu L."/>
            <person name="Ma J."/>
        </authorList>
    </citation>
    <scope>NUCLEOTIDE SEQUENCE [LARGE SCALE GENOMIC DNA]</scope>
    <source>
        <strain evidence="2">KCTC 52042</strain>
    </source>
</reference>
<comment type="caution">
    <text evidence="1">The sequence shown here is derived from an EMBL/GenBank/DDBJ whole genome shotgun (WGS) entry which is preliminary data.</text>
</comment>
<accession>A0ABW5JJU1</accession>
<evidence type="ECO:0000313" key="1">
    <source>
        <dbReference type="EMBL" id="MFD2532366.1"/>
    </source>
</evidence>
<gene>
    <name evidence="1" type="ORF">ACFSVN_07915</name>
</gene>
<organism evidence="1 2">
    <name type="scientific">Gracilimonas halophila</name>
    <dbReference type="NCBI Taxonomy" id="1834464"/>
    <lineage>
        <taxon>Bacteria</taxon>
        <taxon>Pseudomonadati</taxon>
        <taxon>Balneolota</taxon>
        <taxon>Balneolia</taxon>
        <taxon>Balneolales</taxon>
        <taxon>Balneolaceae</taxon>
        <taxon>Gracilimonas</taxon>
    </lineage>
</organism>
<dbReference type="InterPro" id="IPR003772">
    <property type="entry name" value="YceD"/>
</dbReference>
<name>A0ABW5JJU1_9BACT</name>
<dbReference type="Pfam" id="PF02620">
    <property type="entry name" value="YceD"/>
    <property type="match status" value="1"/>
</dbReference>
<dbReference type="EMBL" id="JBHULI010000024">
    <property type="protein sequence ID" value="MFD2532366.1"/>
    <property type="molecule type" value="Genomic_DNA"/>
</dbReference>
<evidence type="ECO:0000313" key="2">
    <source>
        <dbReference type="Proteomes" id="UP001597460"/>
    </source>
</evidence>
<protein>
    <submittedName>
        <fullName evidence="1">YceD family protein</fullName>
    </submittedName>
</protein>
<dbReference type="Proteomes" id="UP001597460">
    <property type="component" value="Unassembled WGS sequence"/>
</dbReference>
<keyword evidence="2" id="KW-1185">Reference proteome</keyword>
<proteinExistence type="predicted"/>
<dbReference type="RefSeq" id="WP_390300752.1">
    <property type="nucleotide sequence ID" value="NZ_JBHULI010000024.1"/>
</dbReference>